<keyword evidence="1" id="KW-0732">Signal</keyword>
<comment type="caution">
    <text evidence="2">The sequence shown here is derived from an EMBL/GenBank/DDBJ whole genome shotgun (WGS) entry which is preliminary data.</text>
</comment>
<dbReference type="Proteomes" id="UP000521943">
    <property type="component" value="Unassembled WGS sequence"/>
</dbReference>
<dbReference type="EMBL" id="JACGCI010000011">
    <property type="protein sequence ID" value="KAF6760940.1"/>
    <property type="molecule type" value="Genomic_DNA"/>
</dbReference>
<organism evidence="2 3">
    <name type="scientific">Ephemerocybe angulata</name>
    <dbReference type="NCBI Taxonomy" id="980116"/>
    <lineage>
        <taxon>Eukaryota</taxon>
        <taxon>Fungi</taxon>
        <taxon>Dikarya</taxon>
        <taxon>Basidiomycota</taxon>
        <taxon>Agaricomycotina</taxon>
        <taxon>Agaricomycetes</taxon>
        <taxon>Agaricomycetidae</taxon>
        <taxon>Agaricales</taxon>
        <taxon>Agaricineae</taxon>
        <taxon>Psathyrellaceae</taxon>
        <taxon>Ephemerocybe</taxon>
    </lineage>
</organism>
<dbReference type="AlphaFoldDB" id="A0A8H6MAC1"/>
<protein>
    <submittedName>
        <fullName evidence="2">Uncharacterized protein</fullName>
    </submittedName>
</protein>
<proteinExistence type="predicted"/>
<evidence type="ECO:0000256" key="1">
    <source>
        <dbReference type="SAM" id="SignalP"/>
    </source>
</evidence>
<dbReference type="OrthoDB" id="2835827at2759"/>
<evidence type="ECO:0000313" key="2">
    <source>
        <dbReference type="EMBL" id="KAF6760940.1"/>
    </source>
</evidence>
<evidence type="ECO:0000313" key="3">
    <source>
        <dbReference type="Proteomes" id="UP000521943"/>
    </source>
</evidence>
<sequence length="97" mass="10770">MRFSIPAGLAVALSLVSTAMAHSGGRYDTSLQAREYTDELSTRALLSDLTTRELIDELSDRLERRGRVLFVCVKCHLDIGPKEKGQACPKEGIHMEH</sequence>
<feature type="signal peptide" evidence="1">
    <location>
        <begin position="1"/>
        <end position="21"/>
    </location>
</feature>
<feature type="chain" id="PRO_5034047344" evidence="1">
    <location>
        <begin position="22"/>
        <end position="97"/>
    </location>
</feature>
<accession>A0A8H6MAC1</accession>
<name>A0A8H6MAC1_9AGAR</name>
<keyword evidence="3" id="KW-1185">Reference proteome</keyword>
<gene>
    <name evidence="2" type="ORF">DFP72DRAFT_1166010</name>
</gene>
<reference evidence="2 3" key="1">
    <citation type="submission" date="2020-07" db="EMBL/GenBank/DDBJ databases">
        <title>Comparative genomics of pyrophilous fungi reveals a link between fire events and developmental genes.</title>
        <authorList>
            <consortium name="DOE Joint Genome Institute"/>
            <person name="Steindorff A.S."/>
            <person name="Carver A."/>
            <person name="Calhoun S."/>
            <person name="Stillman K."/>
            <person name="Liu H."/>
            <person name="Lipzen A."/>
            <person name="Pangilinan J."/>
            <person name="Labutti K."/>
            <person name="Bruns T.D."/>
            <person name="Grigoriev I.V."/>
        </authorList>
    </citation>
    <scope>NUCLEOTIDE SEQUENCE [LARGE SCALE GENOMIC DNA]</scope>
    <source>
        <strain evidence="2 3">CBS 144469</strain>
    </source>
</reference>